<comment type="similarity">
    <text evidence="10">Belongs to the ribose-phosphate pyrophosphokinase family.</text>
</comment>
<dbReference type="Pfam" id="PF00156">
    <property type="entry name" value="Pribosyltran"/>
    <property type="match status" value="1"/>
</dbReference>
<keyword evidence="2" id="KW-0808">Transferase</keyword>
<dbReference type="InterPro" id="IPR005946">
    <property type="entry name" value="Rib-P_diPkinase"/>
</dbReference>
<reference evidence="13 14" key="1">
    <citation type="journal article" date="2016" name="Nat. Commun.">
        <title>Thousands of microbial genomes shed light on interconnected biogeochemical processes in an aquifer system.</title>
        <authorList>
            <person name="Anantharaman K."/>
            <person name="Brown C.T."/>
            <person name="Hug L.A."/>
            <person name="Sharon I."/>
            <person name="Castelle C.J."/>
            <person name="Probst A.J."/>
            <person name="Thomas B.C."/>
            <person name="Singh A."/>
            <person name="Wilkins M.J."/>
            <person name="Karaoz U."/>
            <person name="Brodie E.L."/>
            <person name="Williams K.H."/>
            <person name="Hubbard S.S."/>
            <person name="Banfield J.F."/>
        </authorList>
    </citation>
    <scope>NUCLEOTIDE SEQUENCE [LARGE SCALE GENOMIC DNA]</scope>
</reference>
<dbReference type="InterPro" id="IPR029057">
    <property type="entry name" value="PRTase-like"/>
</dbReference>
<evidence type="ECO:0000313" key="14">
    <source>
        <dbReference type="Proteomes" id="UP000176376"/>
    </source>
</evidence>
<dbReference type="STRING" id="1802074.A3J15_03100"/>
<evidence type="ECO:0000256" key="9">
    <source>
        <dbReference type="ARBA" id="ARBA00049535"/>
    </source>
</evidence>
<keyword evidence="5" id="KW-0547">Nucleotide-binding</keyword>
<keyword evidence="7" id="KW-0067">ATP-binding</keyword>
<dbReference type="GO" id="GO:0006164">
    <property type="term" value="P:purine nucleotide biosynthetic process"/>
    <property type="evidence" value="ECO:0007669"/>
    <property type="project" value="TreeGrafter"/>
</dbReference>
<organism evidence="13 14">
    <name type="scientific">Candidatus Roizmanbacteria bacterium RIFCSPLOWO2_02_FULL_38_10</name>
    <dbReference type="NCBI Taxonomy" id="1802074"/>
    <lineage>
        <taxon>Bacteria</taxon>
        <taxon>Candidatus Roizmaniibacteriota</taxon>
    </lineage>
</organism>
<comment type="catalytic activity">
    <reaction evidence="9">
        <text>D-ribose 5-phosphate + ATP = 5-phospho-alpha-D-ribose 1-diphosphate + AMP + H(+)</text>
        <dbReference type="Rhea" id="RHEA:15609"/>
        <dbReference type="ChEBI" id="CHEBI:15378"/>
        <dbReference type="ChEBI" id="CHEBI:30616"/>
        <dbReference type="ChEBI" id="CHEBI:58017"/>
        <dbReference type="ChEBI" id="CHEBI:78346"/>
        <dbReference type="ChEBI" id="CHEBI:456215"/>
        <dbReference type="EC" id="2.7.6.1"/>
    </reaction>
</comment>
<keyword evidence="8" id="KW-0460">Magnesium</keyword>
<evidence type="ECO:0000256" key="8">
    <source>
        <dbReference type="ARBA" id="ARBA00022842"/>
    </source>
</evidence>
<protein>
    <recommendedName>
        <fullName evidence="1">ribose-phosphate diphosphokinase</fullName>
        <ecNumber evidence="1">2.7.6.1</ecNumber>
    </recommendedName>
</protein>
<evidence type="ECO:0000313" key="13">
    <source>
        <dbReference type="EMBL" id="OGK56465.1"/>
    </source>
</evidence>
<keyword evidence="6" id="KW-0418">Kinase</keyword>
<dbReference type="Gene3D" id="3.40.50.2020">
    <property type="match status" value="2"/>
</dbReference>
<evidence type="ECO:0000256" key="6">
    <source>
        <dbReference type="ARBA" id="ARBA00022777"/>
    </source>
</evidence>
<keyword evidence="3" id="KW-0479">Metal-binding</keyword>
<dbReference type="EC" id="2.7.6.1" evidence="1"/>
<name>A0A1F7JLJ2_9BACT</name>
<dbReference type="GO" id="GO:0000287">
    <property type="term" value="F:magnesium ion binding"/>
    <property type="evidence" value="ECO:0007669"/>
    <property type="project" value="InterPro"/>
</dbReference>
<dbReference type="Pfam" id="PF13793">
    <property type="entry name" value="Pribosyltran_N"/>
    <property type="match status" value="1"/>
</dbReference>
<dbReference type="GO" id="GO:0004749">
    <property type="term" value="F:ribose phosphate diphosphokinase activity"/>
    <property type="evidence" value="ECO:0007669"/>
    <property type="project" value="UniProtKB-EC"/>
</dbReference>
<comment type="caution">
    <text evidence="13">The sequence shown here is derived from an EMBL/GenBank/DDBJ whole genome shotgun (WGS) entry which is preliminary data.</text>
</comment>
<evidence type="ECO:0000256" key="5">
    <source>
        <dbReference type="ARBA" id="ARBA00022741"/>
    </source>
</evidence>
<proteinExistence type="inferred from homology"/>
<dbReference type="InterPro" id="IPR000836">
    <property type="entry name" value="PRTase_dom"/>
</dbReference>
<evidence type="ECO:0000256" key="4">
    <source>
        <dbReference type="ARBA" id="ARBA00022727"/>
    </source>
</evidence>
<dbReference type="GO" id="GO:0005737">
    <property type="term" value="C:cytoplasm"/>
    <property type="evidence" value="ECO:0007669"/>
    <property type="project" value="TreeGrafter"/>
</dbReference>
<dbReference type="PANTHER" id="PTHR10210">
    <property type="entry name" value="RIBOSE-PHOSPHATE DIPHOSPHOKINASE FAMILY MEMBER"/>
    <property type="match status" value="1"/>
</dbReference>
<evidence type="ECO:0000256" key="10">
    <source>
        <dbReference type="RuleBase" id="RU004324"/>
    </source>
</evidence>
<evidence type="ECO:0000256" key="1">
    <source>
        <dbReference type="ARBA" id="ARBA00013247"/>
    </source>
</evidence>
<dbReference type="FunFam" id="3.40.50.2020:FF:000007">
    <property type="entry name" value="Ribose-phosphate pyrophosphokinase"/>
    <property type="match status" value="1"/>
</dbReference>
<evidence type="ECO:0000256" key="7">
    <source>
        <dbReference type="ARBA" id="ARBA00022840"/>
    </source>
</evidence>
<keyword evidence="4 10" id="KW-0545">Nucleotide biosynthesis</keyword>
<dbReference type="Proteomes" id="UP000176376">
    <property type="component" value="Unassembled WGS sequence"/>
</dbReference>
<dbReference type="EMBL" id="MGAY01000036">
    <property type="protein sequence ID" value="OGK56465.1"/>
    <property type="molecule type" value="Genomic_DNA"/>
</dbReference>
<accession>A0A1F7JLJ2</accession>
<feature type="domain" description="Ribose-phosphate pyrophosphokinase N-terminal" evidence="12">
    <location>
        <begin position="2"/>
        <end position="118"/>
    </location>
</feature>
<dbReference type="SMART" id="SM01400">
    <property type="entry name" value="Pribosyltran_N"/>
    <property type="match status" value="1"/>
</dbReference>
<dbReference type="GO" id="GO:0005524">
    <property type="term" value="F:ATP binding"/>
    <property type="evidence" value="ECO:0007669"/>
    <property type="project" value="UniProtKB-KW"/>
</dbReference>
<dbReference type="GO" id="GO:0002189">
    <property type="term" value="C:ribose phosphate diphosphokinase complex"/>
    <property type="evidence" value="ECO:0007669"/>
    <property type="project" value="TreeGrafter"/>
</dbReference>
<evidence type="ECO:0000256" key="2">
    <source>
        <dbReference type="ARBA" id="ARBA00022679"/>
    </source>
</evidence>
<dbReference type="PANTHER" id="PTHR10210:SF32">
    <property type="entry name" value="RIBOSE-PHOSPHATE PYROPHOSPHOKINASE 2"/>
    <property type="match status" value="1"/>
</dbReference>
<dbReference type="CDD" id="cd06223">
    <property type="entry name" value="PRTases_typeI"/>
    <property type="match status" value="1"/>
</dbReference>
<evidence type="ECO:0000259" key="12">
    <source>
        <dbReference type="Pfam" id="PF13793"/>
    </source>
</evidence>
<feature type="domain" description="Phosphoribosyltransferase" evidence="11">
    <location>
        <begin position="168"/>
        <end position="267"/>
    </location>
</feature>
<dbReference type="GO" id="GO:0016301">
    <property type="term" value="F:kinase activity"/>
    <property type="evidence" value="ECO:0007669"/>
    <property type="project" value="UniProtKB-KW"/>
</dbReference>
<sequence length="310" mass="34903">MVKIFSGRGNMQLSEKVAKILNTNISKAEVVTFKNSEIRVRIEEQVKHDICVIIQPTAKPSNDNLMELFFFCDALRRQEAKQVIGIIPYFGYARQDIQHRVGECISANVVIRFLESIGFSKIYVFDLHDEATEGVFSIPFKNLSAMPLLADKIKLHLKIKEPDVKLFSILSPDQGGIERARRFGNYFFGHEYFSVDVVEKKRDPNILHHTKALNLYGDVKGKTVIIVDDIVTSGRTLINGSEHCLSEGAKEIYIAVVHHELSKETSDKLNTSSVSRFFSTDTIPLDDGVKFPKLEESSVAEIIAGEIKSL</sequence>
<dbReference type="NCBIfam" id="TIGR01251">
    <property type="entry name" value="ribP_PPkin"/>
    <property type="match status" value="1"/>
</dbReference>
<dbReference type="InterPro" id="IPR029099">
    <property type="entry name" value="Pribosyltran_N"/>
</dbReference>
<evidence type="ECO:0000259" key="11">
    <source>
        <dbReference type="Pfam" id="PF00156"/>
    </source>
</evidence>
<dbReference type="AlphaFoldDB" id="A0A1F7JLJ2"/>
<evidence type="ECO:0000256" key="3">
    <source>
        <dbReference type="ARBA" id="ARBA00022723"/>
    </source>
</evidence>
<dbReference type="SUPFAM" id="SSF53271">
    <property type="entry name" value="PRTase-like"/>
    <property type="match status" value="2"/>
</dbReference>
<gene>
    <name evidence="13" type="ORF">A3J15_03100</name>
</gene>
<dbReference type="GO" id="GO:0006015">
    <property type="term" value="P:5-phosphoribose 1-diphosphate biosynthetic process"/>
    <property type="evidence" value="ECO:0007669"/>
    <property type="project" value="TreeGrafter"/>
</dbReference>